<evidence type="ECO:0000313" key="5">
    <source>
        <dbReference type="EnsemblMetazoa" id="SMAR010832-PA"/>
    </source>
</evidence>
<keyword evidence="6" id="KW-1185">Reference proteome</keyword>
<protein>
    <recommendedName>
        <fullName evidence="2">Cysteine-rich venom protein</fullName>
    </recommendedName>
</protein>
<dbReference type="EnsemblMetazoa" id="SMAR010832-RA">
    <property type="protein sequence ID" value="SMAR010832-PA"/>
    <property type="gene ID" value="SMAR010832"/>
</dbReference>
<feature type="chain" id="PRO_5004590443" description="Cysteine-rich venom protein" evidence="3">
    <location>
        <begin position="24"/>
        <end position="238"/>
    </location>
</feature>
<organism evidence="5 6">
    <name type="scientific">Strigamia maritima</name>
    <name type="common">European centipede</name>
    <name type="synonym">Geophilus maritimus</name>
    <dbReference type="NCBI Taxonomy" id="126957"/>
    <lineage>
        <taxon>Eukaryota</taxon>
        <taxon>Metazoa</taxon>
        <taxon>Ecdysozoa</taxon>
        <taxon>Arthropoda</taxon>
        <taxon>Myriapoda</taxon>
        <taxon>Chilopoda</taxon>
        <taxon>Pleurostigmophora</taxon>
        <taxon>Geophilomorpha</taxon>
        <taxon>Linotaeniidae</taxon>
        <taxon>Strigamia</taxon>
    </lineage>
</organism>
<dbReference type="PRINTS" id="PR00837">
    <property type="entry name" value="V5TPXLIKE"/>
</dbReference>
<dbReference type="InterPro" id="IPR035940">
    <property type="entry name" value="CAP_sf"/>
</dbReference>
<dbReference type="InterPro" id="IPR001283">
    <property type="entry name" value="CRISP-related"/>
</dbReference>
<dbReference type="EMBL" id="JH432003">
    <property type="status" value="NOT_ANNOTATED_CDS"/>
    <property type="molecule type" value="Genomic_DNA"/>
</dbReference>
<dbReference type="SUPFAM" id="SSF55797">
    <property type="entry name" value="PR-1-like"/>
    <property type="match status" value="1"/>
</dbReference>
<dbReference type="InterPro" id="IPR014044">
    <property type="entry name" value="CAP_dom"/>
</dbReference>
<feature type="domain" description="SCP" evidence="4">
    <location>
        <begin position="55"/>
        <end position="213"/>
    </location>
</feature>
<dbReference type="OMA" id="DSHNTIR"/>
<reference evidence="5" key="2">
    <citation type="submission" date="2015-02" db="UniProtKB">
        <authorList>
            <consortium name="EnsemblMetazoa"/>
        </authorList>
    </citation>
    <scope>IDENTIFICATION</scope>
</reference>
<dbReference type="eggNOG" id="KOG3017">
    <property type="taxonomic scope" value="Eukaryota"/>
</dbReference>
<comment type="similarity">
    <text evidence="1">Belongs to the CRISP family. Venom allergen 5-like subfamily.</text>
</comment>
<evidence type="ECO:0000256" key="2">
    <source>
        <dbReference type="ARBA" id="ARBA00032745"/>
    </source>
</evidence>
<dbReference type="STRING" id="126957.T1JAR1"/>
<dbReference type="SMART" id="SM00198">
    <property type="entry name" value="SCP"/>
    <property type="match status" value="1"/>
</dbReference>
<dbReference type="AlphaFoldDB" id="T1JAR1"/>
<proteinExistence type="inferred from homology"/>
<name>T1JAR1_STRMM</name>
<dbReference type="Pfam" id="PF00188">
    <property type="entry name" value="CAP"/>
    <property type="match status" value="1"/>
</dbReference>
<dbReference type="PANTHER" id="PTHR10334">
    <property type="entry name" value="CYSTEINE-RICH SECRETORY PROTEIN-RELATED"/>
    <property type="match status" value="1"/>
</dbReference>
<accession>T1JAR1</accession>
<evidence type="ECO:0000259" key="4">
    <source>
        <dbReference type="SMART" id="SM00198"/>
    </source>
</evidence>
<dbReference type="Proteomes" id="UP000014500">
    <property type="component" value="Unassembled WGS sequence"/>
</dbReference>
<evidence type="ECO:0000256" key="3">
    <source>
        <dbReference type="SAM" id="SignalP"/>
    </source>
</evidence>
<dbReference type="InterPro" id="IPR018244">
    <property type="entry name" value="Allrgn_V5/Tpx1_CS"/>
</dbReference>
<dbReference type="PhylomeDB" id="T1JAR1"/>
<keyword evidence="3" id="KW-0732">Signal</keyword>
<feature type="signal peptide" evidence="3">
    <location>
        <begin position="1"/>
        <end position="23"/>
    </location>
</feature>
<dbReference type="Gene3D" id="3.40.33.10">
    <property type="entry name" value="CAP"/>
    <property type="match status" value="1"/>
</dbReference>
<evidence type="ECO:0000313" key="6">
    <source>
        <dbReference type="Proteomes" id="UP000014500"/>
    </source>
</evidence>
<dbReference type="HOGENOM" id="CLU_035730_7_2_1"/>
<dbReference type="PROSITE" id="PS01010">
    <property type="entry name" value="CRISP_2"/>
    <property type="match status" value="1"/>
</dbReference>
<dbReference type="CDD" id="cd05380">
    <property type="entry name" value="CAP_euk"/>
    <property type="match status" value="1"/>
</dbReference>
<sequence>MEALLRVLSSLFIFQFLFSVNEANCKYKNLSSTHTMCIYSAKVACKAIERGITPSDVKVIVDSHNTIRSQIAINKSASNMLKMEWDPELAEVAQRLVDQCKYQRDCFDCRVVERFFAVGQIIHRTRKTAELAKNLNDTSSEWKRIIQIWGKPKVKISESVRKSYVSKEAHNTYSQVIWAESQYVGCGFISFVNTNQVVKMYVCNYGPAGNMLEEPIYQSGAPCSACPTNSTCSSGLCS</sequence>
<evidence type="ECO:0000256" key="1">
    <source>
        <dbReference type="ARBA" id="ARBA00009169"/>
    </source>
</evidence>
<dbReference type="GO" id="GO:0005576">
    <property type="term" value="C:extracellular region"/>
    <property type="evidence" value="ECO:0007669"/>
    <property type="project" value="InterPro"/>
</dbReference>
<reference evidence="6" key="1">
    <citation type="submission" date="2011-05" db="EMBL/GenBank/DDBJ databases">
        <authorList>
            <person name="Richards S.R."/>
            <person name="Qu J."/>
            <person name="Jiang H."/>
            <person name="Jhangiani S.N."/>
            <person name="Agravi P."/>
            <person name="Goodspeed R."/>
            <person name="Gross S."/>
            <person name="Mandapat C."/>
            <person name="Jackson L."/>
            <person name="Mathew T."/>
            <person name="Pu L."/>
            <person name="Thornton R."/>
            <person name="Saada N."/>
            <person name="Wilczek-Boney K.B."/>
            <person name="Lee S."/>
            <person name="Kovar C."/>
            <person name="Wu Y."/>
            <person name="Scherer S.E."/>
            <person name="Worley K.C."/>
            <person name="Muzny D.M."/>
            <person name="Gibbs R."/>
        </authorList>
    </citation>
    <scope>NUCLEOTIDE SEQUENCE</scope>
    <source>
        <strain evidence="6">Brora</strain>
    </source>
</reference>